<feature type="domain" description="PHD-type" evidence="6">
    <location>
        <begin position="17"/>
        <end position="67"/>
    </location>
</feature>
<dbReference type="InterPro" id="IPR058668">
    <property type="entry name" value="NERD_dom"/>
</dbReference>
<feature type="coiled-coil region" evidence="5">
    <location>
        <begin position="479"/>
        <end position="525"/>
    </location>
</feature>
<keyword evidence="5" id="KW-0175">Coiled coil</keyword>
<evidence type="ECO:0000256" key="2">
    <source>
        <dbReference type="ARBA" id="ARBA00022771"/>
    </source>
</evidence>
<dbReference type="OrthoDB" id="1870062at2759"/>
<dbReference type="PANTHER" id="PTHR46851:SF22">
    <property type="entry name" value="ZINC ION BINDING _ DNA BINDING PROTEIN"/>
    <property type="match status" value="1"/>
</dbReference>
<keyword evidence="3" id="KW-0862">Zinc</keyword>
<accession>A0A6P5WR22</accession>
<dbReference type="Gene3D" id="3.30.40.10">
    <property type="entry name" value="Zinc/RING finger domain, C3HC4 (zinc finger)"/>
    <property type="match status" value="1"/>
</dbReference>
<dbReference type="Pfam" id="PF02201">
    <property type="entry name" value="SWIB"/>
    <property type="match status" value="1"/>
</dbReference>
<dbReference type="InterPro" id="IPR036128">
    <property type="entry name" value="Plus3-like_sf"/>
</dbReference>
<feature type="domain" description="Plus3" evidence="7">
    <location>
        <begin position="349"/>
        <end position="478"/>
    </location>
</feature>
<dbReference type="KEGG" id="dzi:111276883"/>
<dbReference type="InterPro" id="IPR019787">
    <property type="entry name" value="Znf_PHD-finger"/>
</dbReference>
<feature type="domain" description="DM2" evidence="8">
    <location>
        <begin position="211"/>
        <end position="292"/>
    </location>
</feature>
<dbReference type="InterPro" id="IPR036885">
    <property type="entry name" value="SWIB_MDM2_dom_sf"/>
</dbReference>
<dbReference type="GO" id="GO:0008270">
    <property type="term" value="F:zinc ion binding"/>
    <property type="evidence" value="ECO:0007669"/>
    <property type="project" value="UniProtKB-KW"/>
</dbReference>
<dbReference type="InterPro" id="IPR001965">
    <property type="entry name" value="Znf_PHD"/>
</dbReference>
<dbReference type="SUPFAM" id="SSF57903">
    <property type="entry name" value="FYVE/PHD zinc finger"/>
    <property type="match status" value="1"/>
</dbReference>
<dbReference type="Pfam" id="PF25980">
    <property type="entry name" value="NERD_plant"/>
    <property type="match status" value="1"/>
</dbReference>
<keyword evidence="1" id="KW-0479">Metal-binding</keyword>
<evidence type="ECO:0000259" key="7">
    <source>
        <dbReference type="PROSITE" id="PS51360"/>
    </source>
</evidence>
<evidence type="ECO:0000256" key="4">
    <source>
        <dbReference type="PROSITE-ProRule" id="PRU00146"/>
    </source>
</evidence>
<keyword evidence="9" id="KW-1185">Reference proteome</keyword>
<dbReference type="Gene3D" id="1.10.245.10">
    <property type="entry name" value="SWIB/MDM2 domain"/>
    <property type="match status" value="1"/>
</dbReference>
<protein>
    <submittedName>
        <fullName evidence="10">Uncharacterized protein At5g08430-like isoform X1</fullName>
    </submittedName>
</protein>
<dbReference type="PROSITE" id="PS51925">
    <property type="entry name" value="SWIB_MDM2"/>
    <property type="match status" value="1"/>
</dbReference>
<dbReference type="Gene3D" id="3.90.70.200">
    <property type="entry name" value="Plus-3 domain"/>
    <property type="match status" value="1"/>
</dbReference>
<organism evidence="9 10">
    <name type="scientific">Durio zibethinus</name>
    <name type="common">Durian</name>
    <dbReference type="NCBI Taxonomy" id="66656"/>
    <lineage>
        <taxon>Eukaryota</taxon>
        <taxon>Viridiplantae</taxon>
        <taxon>Streptophyta</taxon>
        <taxon>Embryophyta</taxon>
        <taxon>Tracheophyta</taxon>
        <taxon>Spermatophyta</taxon>
        <taxon>Magnoliopsida</taxon>
        <taxon>eudicotyledons</taxon>
        <taxon>Gunneridae</taxon>
        <taxon>Pentapetalae</taxon>
        <taxon>rosids</taxon>
        <taxon>malvids</taxon>
        <taxon>Malvales</taxon>
        <taxon>Malvaceae</taxon>
        <taxon>Helicteroideae</taxon>
        <taxon>Durio</taxon>
    </lineage>
</organism>
<evidence type="ECO:0000313" key="10">
    <source>
        <dbReference type="RefSeq" id="XP_022718555.1"/>
    </source>
</evidence>
<sequence>MNKNEGKKKMLEEDDAEDWCFVCKDGGKLLLCDYKGCGKAYHPRCVGMKNSVLKSEGRWFCWRHSCSACPGPAQLYCLCCPIAVCRLCVRSAQFLPVKLNKGMCETCLELALLAERNAEFNSQGDKLDFGDADTEEFMFKDYMEIIMKHEDLTFDDLHRAQLERKNDSGLESDKIDYKDAAITFSDGDTDTDLDPIDNSFRKRKKSQVRKYVGWGSKPLIDFLKSVGIDATEKLSQCEVYIIISKYILEKNLFCEEKKKKMVLCDEKLFSLFQKKLVQKNKIYDLLEAHFADTFEQSILDENENDSGSCSVNKDERIMAECKRQRTLSMDKVPLDEKVDYAVQKSCYASIIAENIKLVYLRRSLVEELLMQPDNFEDKVLGSFVRVKGMSGNCSVKTSFQLLQVTGIKKTSNASNNRGILLDVSCMSSNIPIHMLSDDDISEQEECVDLQQRMKDGLLQKPTVVELEQKAKSLHEDITKNWIQRQLVSLQKKIDFANEKGLRYMLDQYLDEREKLKKSSEQQRLLQKLPTIIAEEIDLDLTARDSSRSKCSTGLC</sequence>
<dbReference type="InterPro" id="IPR003121">
    <property type="entry name" value="SWIB_MDM2_domain"/>
</dbReference>
<dbReference type="SUPFAM" id="SSF47592">
    <property type="entry name" value="SWIB/MDM2 domain"/>
    <property type="match status" value="1"/>
</dbReference>
<keyword evidence="2 4" id="KW-0863">Zinc-finger</keyword>
<dbReference type="CDD" id="cd15568">
    <property type="entry name" value="PHD5_NSD"/>
    <property type="match status" value="1"/>
</dbReference>
<dbReference type="GeneID" id="111276883"/>
<dbReference type="Pfam" id="PF03126">
    <property type="entry name" value="Plus-3"/>
    <property type="match status" value="1"/>
</dbReference>
<dbReference type="InterPro" id="IPR011011">
    <property type="entry name" value="Znf_FYVE_PHD"/>
</dbReference>
<dbReference type="SMART" id="SM00249">
    <property type="entry name" value="PHD"/>
    <property type="match status" value="1"/>
</dbReference>
<dbReference type="SMART" id="SM00719">
    <property type="entry name" value="Plus3"/>
    <property type="match status" value="1"/>
</dbReference>
<dbReference type="InterPro" id="IPR045894">
    <property type="entry name" value="At5g08430-like"/>
</dbReference>
<dbReference type="InterPro" id="IPR004343">
    <property type="entry name" value="Plus-3_dom"/>
</dbReference>
<name>A0A6P5WR22_DURZI</name>
<dbReference type="GO" id="GO:0003677">
    <property type="term" value="F:DNA binding"/>
    <property type="evidence" value="ECO:0007669"/>
    <property type="project" value="InterPro"/>
</dbReference>
<dbReference type="CDD" id="cd10567">
    <property type="entry name" value="SWIB-MDM2_like"/>
    <property type="match status" value="1"/>
</dbReference>
<gene>
    <name evidence="10" type="primary">LOC111276883</name>
</gene>
<dbReference type="PROSITE" id="PS50016">
    <property type="entry name" value="ZF_PHD_2"/>
    <property type="match status" value="1"/>
</dbReference>
<evidence type="ECO:0000256" key="5">
    <source>
        <dbReference type="SAM" id="Coils"/>
    </source>
</evidence>
<dbReference type="SUPFAM" id="SSF159042">
    <property type="entry name" value="Plus3-like"/>
    <property type="match status" value="1"/>
</dbReference>
<evidence type="ECO:0000259" key="6">
    <source>
        <dbReference type="PROSITE" id="PS50016"/>
    </source>
</evidence>
<evidence type="ECO:0000256" key="3">
    <source>
        <dbReference type="ARBA" id="ARBA00022833"/>
    </source>
</evidence>
<reference evidence="10" key="1">
    <citation type="submission" date="2025-08" db="UniProtKB">
        <authorList>
            <consortium name="RefSeq"/>
        </authorList>
    </citation>
    <scope>IDENTIFICATION</scope>
    <source>
        <tissue evidence="10">Fruit stalk</tissue>
    </source>
</reference>
<evidence type="ECO:0000313" key="9">
    <source>
        <dbReference type="Proteomes" id="UP000515121"/>
    </source>
</evidence>
<dbReference type="RefSeq" id="XP_022718555.1">
    <property type="nucleotide sequence ID" value="XM_022862820.1"/>
</dbReference>
<proteinExistence type="predicted"/>
<evidence type="ECO:0000259" key="8">
    <source>
        <dbReference type="PROSITE" id="PS51925"/>
    </source>
</evidence>
<dbReference type="PROSITE" id="PS51360">
    <property type="entry name" value="PLUS3"/>
    <property type="match status" value="1"/>
</dbReference>
<dbReference type="InterPro" id="IPR013083">
    <property type="entry name" value="Znf_RING/FYVE/PHD"/>
</dbReference>
<evidence type="ECO:0000256" key="1">
    <source>
        <dbReference type="ARBA" id="ARBA00022723"/>
    </source>
</evidence>
<dbReference type="AlphaFoldDB" id="A0A6P5WR22"/>
<dbReference type="PANTHER" id="PTHR46851">
    <property type="entry name" value="OS01G0884500 PROTEIN"/>
    <property type="match status" value="1"/>
</dbReference>
<dbReference type="Proteomes" id="UP000515121">
    <property type="component" value="Unplaced"/>
</dbReference>